<evidence type="ECO:0000313" key="2">
    <source>
        <dbReference type="EMBL" id="ELP86475.1"/>
    </source>
</evidence>
<proteinExistence type="predicted"/>
<dbReference type="AlphaFoldDB" id="A0A0A1TYB2"/>
<organism evidence="2 3">
    <name type="scientific">Entamoeba invadens IP1</name>
    <dbReference type="NCBI Taxonomy" id="370355"/>
    <lineage>
        <taxon>Eukaryota</taxon>
        <taxon>Amoebozoa</taxon>
        <taxon>Evosea</taxon>
        <taxon>Archamoebae</taxon>
        <taxon>Mastigamoebida</taxon>
        <taxon>Entamoebidae</taxon>
        <taxon>Entamoeba</taxon>
    </lineage>
</organism>
<dbReference type="Proteomes" id="UP000014680">
    <property type="component" value="Unassembled WGS sequence"/>
</dbReference>
<dbReference type="GeneID" id="14885497"/>
<gene>
    <name evidence="2" type="ORF">EIN_032760</name>
</gene>
<keyword evidence="3" id="KW-1185">Reference proteome</keyword>
<dbReference type="OrthoDB" id="26211at2759"/>
<dbReference type="RefSeq" id="XP_004185821.1">
    <property type="nucleotide sequence ID" value="XM_004185773.1"/>
</dbReference>
<accession>A0A0A1TYB2</accession>
<evidence type="ECO:0000256" key="1">
    <source>
        <dbReference type="SAM" id="MobiDB-lite"/>
    </source>
</evidence>
<feature type="region of interest" description="Disordered" evidence="1">
    <location>
        <begin position="292"/>
        <end position="311"/>
    </location>
</feature>
<sequence length="374" mass="42512">MHDPIESQNLHHEILKRLTAPLLPNEFLKLLSLVFFVIKKDTKNSFVNKIIANDIKFITCIPEKYKSSEEKELCIALANHLDWYTTLYATDTPAIDNNISPEQISQFHSDISSENTILSLFSMFCNLTALNWENERLFVNKLFSYIITFLIRELSTTFYRLCCYIVVYLSFLSKGLSSRNAQQRKILTKFADSQQAFAAILDSDAVRVYFPDAPSYTPVSASKLLELLQVSSNLSQGISVLTSGENVESSENAVETKHLENEICKETDVFSKQVVHKMTDFEFFTRIKSESQTPSRTTSRSSSQSKQLCRYSEDGRAVTRYSNSDGNIIYDQLGTNSNTISDEKGRRVSTSSCLSRNISFQEDSVFEIGEDLTH</sequence>
<dbReference type="KEGG" id="eiv:EIN_032760"/>
<name>A0A0A1TYB2_ENTIV</name>
<reference evidence="2 3" key="1">
    <citation type="submission" date="2012-10" db="EMBL/GenBank/DDBJ databases">
        <authorList>
            <person name="Zafar N."/>
            <person name="Inman J."/>
            <person name="Hall N."/>
            <person name="Lorenzi H."/>
            <person name="Caler E."/>
        </authorList>
    </citation>
    <scope>NUCLEOTIDE SEQUENCE [LARGE SCALE GENOMIC DNA]</scope>
    <source>
        <strain evidence="2 3">IP1</strain>
    </source>
</reference>
<feature type="compositionally biased region" description="Low complexity" evidence="1">
    <location>
        <begin position="292"/>
        <end position="305"/>
    </location>
</feature>
<dbReference type="VEuPathDB" id="AmoebaDB:EIN_032760"/>
<evidence type="ECO:0000313" key="3">
    <source>
        <dbReference type="Proteomes" id="UP000014680"/>
    </source>
</evidence>
<dbReference type="EMBL" id="KB206969">
    <property type="protein sequence ID" value="ELP86475.1"/>
    <property type="molecule type" value="Genomic_DNA"/>
</dbReference>
<protein>
    <submittedName>
        <fullName evidence="2">Uncharacterized protein</fullName>
    </submittedName>
</protein>